<evidence type="ECO:0000313" key="2">
    <source>
        <dbReference type="EMBL" id="ADG96835.1"/>
    </source>
</evidence>
<dbReference type="RefSeq" id="WP_013137291.1">
    <property type="nucleotide sequence ID" value="NC_014168.1"/>
</dbReference>
<dbReference type="EMBL" id="CP001958">
    <property type="protein sequence ID" value="ADG96835.1"/>
    <property type="molecule type" value="Genomic_DNA"/>
</dbReference>
<proteinExistence type="predicted"/>
<dbReference type="STRING" id="640132.Srot_0348"/>
<dbReference type="KEGG" id="srt:Srot_0348"/>
<dbReference type="OrthoDB" id="9870656at2"/>
<feature type="compositionally biased region" description="Basic and acidic residues" evidence="1">
    <location>
        <begin position="57"/>
        <end position="66"/>
    </location>
</feature>
<feature type="region of interest" description="Disordered" evidence="1">
    <location>
        <begin position="40"/>
        <end position="86"/>
    </location>
</feature>
<accession>D6ZB76</accession>
<name>D6ZB76_SEGRD</name>
<feature type="region of interest" description="Disordered" evidence="1">
    <location>
        <begin position="117"/>
        <end position="165"/>
    </location>
</feature>
<feature type="compositionally biased region" description="Basic and acidic residues" evidence="1">
    <location>
        <begin position="136"/>
        <end position="157"/>
    </location>
</feature>
<feature type="compositionally biased region" description="Polar residues" evidence="1">
    <location>
        <begin position="45"/>
        <end position="56"/>
    </location>
</feature>
<dbReference type="Proteomes" id="UP000002247">
    <property type="component" value="Chromosome"/>
</dbReference>
<evidence type="ECO:0000256" key="1">
    <source>
        <dbReference type="SAM" id="MobiDB-lite"/>
    </source>
</evidence>
<dbReference type="HOGENOM" id="CLU_1609648_0_0_11"/>
<protein>
    <submittedName>
        <fullName evidence="2">Uncharacterized protein</fullName>
    </submittedName>
</protein>
<gene>
    <name evidence="2" type="ordered locus">Srot_0348</name>
</gene>
<dbReference type="AlphaFoldDB" id="D6ZB76"/>
<reference evidence="2 3" key="1">
    <citation type="journal article" date="2010" name="Stand. Genomic Sci.">
        <title>Complete genome sequence of Segniliparus rotundus type strain (CDC 1076).</title>
        <authorList>
            <person name="Sikorski J."/>
            <person name="Lapidus A."/>
            <person name="Copeland A."/>
            <person name="Misra M."/>
            <person name="Glavina Del Rio T."/>
            <person name="Nolan M."/>
            <person name="Lucas S."/>
            <person name="Chen F."/>
            <person name="Tice H."/>
            <person name="Cheng J.F."/>
            <person name="Jando M."/>
            <person name="Schneider S."/>
            <person name="Bruce D."/>
            <person name="Goodwin L."/>
            <person name="Pitluck S."/>
            <person name="Liolios K."/>
            <person name="Mikhailova N."/>
            <person name="Pati A."/>
            <person name="Ivanova N."/>
            <person name="Mavromatis K."/>
            <person name="Chen A."/>
            <person name="Palaniappan K."/>
            <person name="Chertkov O."/>
            <person name="Land M."/>
            <person name="Hauser L."/>
            <person name="Chang Y.J."/>
            <person name="Jeffries C.D."/>
            <person name="Brettin T."/>
            <person name="Detter J.C."/>
            <person name="Han C."/>
            <person name="Rohde M."/>
            <person name="Goker M."/>
            <person name="Bristow J."/>
            <person name="Eisen J.A."/>
            <person name="Markowitz V."/>
            <person name="Hugenholtz P."/>
            <person name="Kyrpides N.C."/>
            <person name="Klenk H.P."/>
        </authorList>
    </citation>
    <scope>NUCLEOTIDE SEQUENCE [LARGE SCALE GENOMIC DNA]</scope>
    <source>
        <strain evidence="3">ATCC BAA-972 / CDC 1076 / CIP 108378 / DSM 44985 / JCM 13578</strain>
    </source>
</reference>
<evidence type="ECO:0000313" key="3">
    <source>
        <dbReference type="Proteomes" id="UP000002247"/>
    </source>
</evidence>
<sequence length="165" mass="18507">MDAAEQLYHLQRENQKQIQQLQHDTTQGFAYLRKSAEASARGVRQSLSATGPVSSRSADRGWDSSTRDVGGPTAPQQAKPFVEPIPAGAPAELRNILIRNQHMELRWQREFAARLRRAGEDRAAAPQRQAGQVRQAEQRRAAQPDARKGRGWDDSTRRIGWSAQD</sequence>
<organism evidence="2 3">
    <name type="scientific">Segniliparus rotundus (strain ATCC BAA-972 / CDC 1076 / CIP 108378 / DSM 44985 / JCM 13578)</name>
    <dbReference type="NCBI Taxonomy" id="640132"/>
    <lineage>
        <taxon>Bacteria</taxon>
        <taxon>Bacillati</taxon>
        <taxon>Actinomycetota</taxon>
        <taxon>Actinomycetes</taxon>
        <taxon>Mycobacteriales</taxon>
        <taxon>Segniliparaceae</taxon>
        <taxon>Segniliparus</taxon>
    </lineage>
</organism>
<keyword evidence="3" id="KW-1185">Reference proteome</keyword>